<proteinExistence type="predicted"/>
<dbReference type="EMBL" id="JACHJV010000001">
    <property type="protein sequence ID" value="MBB4922990.1"/>
    <property type="molecule type" value="Genomic_DNA"/>
</dbReference>
<dbReference type="AlphaFoldDB" id="A0A7W7R048"/>
<reference evidence="1 2" key="1">
    <citation type="submission" date="2020-08" db="EMBL/GenBank/DDBJ databases">
        <title>Sequencing the genomes of 1000 actinobacteria strains.</title>
        <authorList>
            <person name="Klenk H.-P."/>
        </authorList>
    </citation>
    <scope>NUCLEOTIDE SEQUENCE [LARGE SCALE GENOMIC DNA]</scope>
    <source>
        <strain evidence="1 2">DSM 41654</strain>
    </source>
</reference>
<protein>
    <submittedName>
        <fullName evidence="1">Uncharacterized protein</fullName>
    </submittedName>
</protein>
<comment type="caution">
    <text evidence="1">The sequence shown here is derived from an EMBL/GenBank/DDBJ whole genome shotgun (WGS) entry which is preliminary data.</text>
</comment>
<accession>A0A7W7R048</accession>
<evidence type="ECO:0000313" key="2">
    <source>
        <dbReference type="Proteomes" id="UP000540506"/>
    </source>
</evidence>
<keyword evidence="2" id="KW-1185">Reference proteome</keyword>
<dbReference type="Proteomes" id="UP000540506">
    <property type="component" value="Unassembled WGS sequence"/>
</dbReference>
<name>A0A7W7R048_KITKI</name>
<evidence type="ECO:0000313" key="1">
    <source>
        <dbReference type="EMBL" id="MBB4922990.1"/>
    </source>
</evidence>
<sequence length="31" mass="3430">MRVRRVVLLSSQGALTRPESYRQPVAFGPSA</sequence>
<gene>
    <name evidence="1" type="ORF">FHR34_001983</name>
</gene>
<organism evidence="1 2">
    <name type="scientific">Kitasatospora kifunensis</name>
    <name type="common">Streptomyces kifunensis</name>
    <dbReference type="NCBI Taxonomy" id="58351"/>
    <lineage>
        <taxon>Bacteria</taxon>
        <taxon>Bacillati</taxon>
        <taxon>Actinomycetota</taxon>
        <taxon>Actinomycetes</taxon>
        <taxon>Kitasatosporales</taxon>
        <taxon>Streptomycetaceae</taxon>
        <taxon>Kitasatospora</taxon>
    </lineage>
</organism>